<gene>
    <name evidence="1" type="ORF">Pla22_41710</name>
</gene>
<keyword evidence="2" id="KW-1185">Reference proteome</keyword>
<proteinExistence type="predicted"/>
<name>A0A5C5WN17_9BACT</name>
<dbReference type="EMBL" id="SJPI01000002">
    <property type="protein sequence ID" value="TWT51393.1"/>
    <property type="molecule type" value="Genomic_DNA"/>
</dbReference>
<dbReference type="Proteomes" id="UP000316598">
    <property type="component" value="Unassembled WGS sequence"/>
</dbReference>
<accession>A0A5C5WN17</accession>
<sequence>MPASLLPTPTSSTIVDEAYTSIAGLKDGISTLELFNTDPDEYARYLDWYNGRLDSRRLRNRRLAIETRLAAYLRLIGRRGQTFALGDGAIPSAKWLRDRLGLHRNTMGKYIKEAQANKPLQLSLTVGCQLAFAAAIYPPQTMLEKNAAAETLQNRLDLIDDYHLAGRDKATMVCCLTRITHTGENKLFKKLKSYPYSYSLDSNMLPLKLSEDHIPRRSSAKLN</sequence>
<protein>
    <submittedName>
        <fullName evidence="1">Uncharacterized protein</fullName>
    </submittedName>
</protein>
<dbReference type="OrthoDB" id="278151at2"/>
<evidence type="ECO:0000313" key="1">
    <source>
        <dbReference type="EMBL" id="TWT51393.1"/>
    </source>
</evidence>
<organism evidence="1 2">
    <name type="scientific">Rubripirellula amarantea</name>
    <dbReference type="NCBI Taxonomy" id="2527999"/>
    <lineage>
        <taxon>Bacteria</taxon>
        <taxon>Pseudomonadati</taxon>
        <taxon>Planctomycetota</taxon>
        <taxon>Planctomycetia</taxon>
        <taxon>Pirellulales</taxon>
        <taxon>Pirellulaceae</taxon>
        <taxon>Rubripirellula</taxon>
    </lineage>
</organism>
<reference evidence="1 2" key="1">
    <citation type="submission" date="2019-02" db="EMBL/GenBank/DDBJ databases">
        <title>Deep-cultivation of Planctomycetes and their phenomic and genomic characterization uncovers novel biology.</title>
        <authorList>
            <person name="Wiegand S."/>
            <person name="Jogler M."/>
            <person name="Boedeker C."/>
            <person name="Pinto D."/>
            <person name="Vollmers J."/>
            <person name="Rivas-Marin E."/>
            <person name="Kohn T."/>
            <person name="Peeters S.H."/>
            <person name="Heuer A."/>
            <person name="Rast P."/>
            <person name="Oberbeckmann S."/>
            <person name="Bunk B."/>
            <person name="Jeske O."/>
            <person name="Meyerdierks A."/>
            <person name="Storesund J.E."/>
            <person name="Kallscheuer N."/>
            <person name="Luecker S."/>
            <person name="Lage O.M."/>
            <person name="Pohl T."/>
            <person name="Merkel B.J."/>
            <person name="Hornburger P."/>
            <person name="Mueller R.-W."/>
            <person name="Bruemmer F."/>
            <person name="Labrenz M."/>
            <person name="Spormann A.M."/>
            <person name="Op Den Camp H."/>
            <person name="Overmann J."/>
            <person name="Amann R."/>
            <person name="Jetten M.S.M."/>
            <person name="Mascher T."/>
            <person name="Medema M.H."/>
            <person name="Devos D.P."/>
            <person name="Kaster A.-K."/>
            <person name="Ovreas L."/>
            <person name="Rohde M."/>
            <person name="Galperin M.Y."/>
            <person name="Jogler C."/>
        </authorList>
    </citation>
    <scope>NUCLEOTIDE SEQUENCE [LARGE SCALE GENOMIC DNA]</scope>
    <source>
        <strain evidence="1 2">Pla22</strain>
    </source>
</reference>
<comment type="caution">
    <text evidence="1">The sequence shown here is derived from an EMBL/GenBank/DDBJ whole genome shotgun (WGS) entry which is preliminary data.</text>
</comment>
<dbReference type="RefSeq" id="WP_146516453.1">
    <property type="nucleotide sequence ID" value="NZ_SJPI01000002.1"/>
</dbReference>
<evidence type="ECO:0000313" key="2">
    <source>
        <dbReference type="Proteomes" id="UP000316598"/>
    </source>
</evidence>
<dbReference type="AlphaFoldDB" id="A0A5C5WN17"/>